<comment type="caution">
    <text evidence="2">The sequence shown here is derived from an EMBL/GenBank/DDBJ whole genome shotgun (WGS) entry which is preliminary data.</text>
</comment>
<keyword evidence="1" id="KW-0732">Signal</keyword>
<sequence length="139" mass="15328">MTASIKLCLLGLSGHFSCLVIKGGSSPSNLALSESYTGAIRGSPTFTNNREHLLQNAQHFESDTALCKVCTQSDSYIARCCVKGSLLEVNDRLTKHSKFAELFNREGYIAIIMPEPADWLKVKASLLGLEEYKKLRENS</sequence>
<dbReference type="InterPro" id="IPR011053">
    <property type="entry name" value="Single_hybrid_motif"/>
</dbReference>
<dbReference type="InterPro" id="IPR039169">
    <property type="entry name" value="Abitram"/>
</dbReference>
<protein>
    <recommendedName>
        <fullName evidence="4">Actin-binding transcription modulator</fullName>
    </recommendedName>
</protein>
<dbReference type="EMBL" id="JACEGQ020000005">
    <property type="protein sequence ID" value="KAH8509635.1"/>
    <property type="molecule type" value="Genomic_DNA"/>
</dbReference>
<dbReference type="PANTHER" id="PTHR13651:SF0">
    <property type="entry name" value="PROTEIN ABITRAM"/>
    <property type="match status" value="1"/>
</dbReference>
<dbReference type="GO" id="GO:0005634">
    <property type="term" value="C:nucleus"/>
    <property type="evidence" value="ECO:0007669"/>
    <property type="project" value="TreeGrafter"/>
</dbReference>
<proteinExistence type="predicted"/>
<keyword evidence="3" id="KW-1185">Reference proteome</keyword>
<evidence type="ECO:0000313" key="2">
    <source>
        <dbReference type="EMBL" id="KAH8509635.1"/>
    </source>
</evidence>
<evidence type="ECO:0000313" key="3">
    <source>
        <dbReference type="Proteomes" id="UP000807159"/>
    </source>
</evidence>
<organism evidence="2 3">
    <name type="scientific">Populus deltoides</name>
    <name type="common">Eastern poplar</name>
    <name type="synonym">Eastern cottonwood</name>
    <dbReference type="NCBI Taxonomy" id="3696"/>
    <lineage>
        <taxon>Eukaryota</taxon>
        <taxon>Viridiplantae</taxon>
        <taxon>Streptophyta</taxon>
        <taxon>Embryophyta</taxon>
        <taxon>Tracheophyta</taxon>
        <taxon>Spermatophyta</taxon>
        <taxon>Magnoliopsida</taxon>
        <taxon>eudicotyledons</taxon>
        <taxon>Gunneridae</taxon>
        <taxon>Pentapetalae</taxon>
        <taxon>rosids</taxon>
        <taxon>fabids</taxon>
        <taxon>Malpighiales</taxon>
        <taxon>Salicaceae</taxon>
        <taxon>Saliceae</taxon>
        <taxon>Populus</taxon>
    </lineage>
</organism>
<dbReference type="PANTHER" id="PTHR13651">
    <property type="entry name" value="PROTEIN ABITRAM"/>
    <property type="match status" value="1"/>
</dbReference>
<gene>
    <name evidence="2" type="ORF">H0E87_011411</name>
</gene>
<evidence type="ECO:0008006" key="4">
    <source>
        <dbReference type="Google" id="ProtNLM"/>
    </source>
</evidence>
<dbReference type="SUPFAM" id="SSF51230">
    <property type="entry name" value="Single hybrid motif"/>
    <property type="match status" value="1"/>
</dbReference>
<dbReference type="Proteomes" id="UP000807159">
    <property type="component" value="Chromosome 5"/>
</dbReference>
<feature type="signal peptide" evidence="1">
    <location>
        <begin position="1"/>
        <end position="18"/>
    </location>
</feature>
<accession>A0A8T2YWW3</accession>
<evidence type="ECO:0000256" key="1">
    <source>
        <dbReference type="SAM" id="SignalP"/>
    </source>
</evidence>
<reference evidence="2" key="1">
    <citation type="journal article" date="2021" name="J. Hered.">
        <title>Genome Assembly of Salicaceae Populus deltoides (Eastern Cottonwood) I-69 Based on Nanopore Sequencing and Hi-C Technologies.</title>
        <authorList>
            <person name="Bai S."/>
            <person name="Wu H."/>
            <person name="Zhang J."/>
            <person name="Pan Z."/>
            <person name="Zhao W."/>
            <person name="Li Z."/>
            <person name="Tong C."/>
        </authorList>
    </citation>
    <scope>NUCLEOTIDE SEQUENCE</scope>
    <source>
        <tissue evidence="2">Leaf</tissue>
    </source>
</reference>
<name>A0A8T2YWW3_POPDE</name>
<dbReference type="Gene3D" id="2.40.50.100">
    <property type="match status" value="1"/>
</dbReference>
<dbReference type="AlphaFoldDB" id="A0A8T2YWW3"/>
<feature type="chain" id="PRO_5035777790" description="Actin-binding transcription modulator" evidence="1">
    <location>
        <begin position="19"/>
        <end position="139"/>
    </location>
</feature>